<keyword evidence="2" id="KW-1185">Reference proteome</keyword>
<evidence type="ECO:0000313" key="2">
    <source>
        <dbReference type="Proteomes" id="UP001497480"/>
    </source>
</evidence>
<dbReference type="AlphaFoldDB" id="A0AAV1X6M2"/>
<accession>A0AAV1X6M2</accession>
<evidence type="ECO:0000313" key="1">
    <source>
        <dbReference type="EMBL" id="CAL0316763.1"/>
    </source>
</evidence>
<dbReference type="EMBL" id="CAXHTB010000012">
    <property type="protein sequence ID" value="CAL0316763.1"/>
    <property type="molecule type" value="Genomic_DNA"/>
</dbReference>
<dbReference type="Proteomes" id="UP001497480">
    <property type="component" value="Unassembled WGS sequence"/>
</dbReference>
<reference evidence="1 2" key="1">
    <citation type="submission" date="2024-03" db="EMBL/GenBank/DDBJ databases">
        <authorList>
            <person name="Martinez-Hernandez J."/>
        </authorList>
    </citation>
    <scope>NUCLEOTIDE SEQUENCE [LARGE SCALE GENOMIC DNA]</scope>
</reference>
<comment type="caution">
    <text evidence="1">The sequence shown here is derived from an EMBL/GenBank/DDBJ whole genome shotgun (WGS) entry which is preliminary data.</text>
</comment>
<protein>
    <submittedName>
        <fullName evidence="1">Uncharacterized protein</fullName>
    </submittedName>
</protein>
<proteinExistence type="predicted"/>
<sequence>MAVCLQCVLPLASLQQPLQGIQIAICLQHFLSVVFLRKLLKRIQRAALLQQAPPISSLQQSEREFIGKLFFTMFRFKNSPLGCIPGEIQAIPCVKPRILSYLISQLG</sequence>
<name>A0AAV1X6M2_LUPLU</name>
<organism evidence="1 2">
    <name type="scientific">Lupinus luteus</name>
    <name type="common">European yellow lupine</name>
    <dbReference type="NCBI Taxonomy" id="3873"/>
    <lineage>
        <taxon>Eukaryota</taxon>
        <taxon>Viridiplantae</taxon>
        <taxon>Streptophyta</taxon>
        <taxon>Embryophyta</taxon>
        <taxon>Tracheophyta</taxon>
        <taxon>Spermatophyta</taxon>
        <taxon>Magnoliopsida</taxon>
        <taxon>eudicotyledons</taxon>
        <taxon>Gunneridae</taxon>
        <taxon>Pentapetalae</taxon>
        <taxon>rosids</taxon>
        <taxon>fabids</taxon>
        <taxon>Fabales</taxon>
        <taxon>Fabaceae</taxon>
        <taxon>Papilionoideae</taxon>
        <taxon>50 kb inversion clade</taxon>
        <taxon>genistoids sensu lato</taxon>
        <taxon>core genistoids</taxon>
        <taxon>Genisteae</taxon>
        <taxon>Lupinus</taxon>
    </lineage>
</organism>
<gene>
    <name evidence="1" type="ORF">LLUT_LOCUS17823</name>
</gene>